<dbReference type="Proteomes" id="UP000186817">
    <property type="component" value="Unassembled WGS sequence"/>
</dbReference>
<sequence length="73" mass="8032">MLVWYGMANGLGERQMRRSAAEETIIACDAGGYVLDGRQFDLVAVAALRALRRMQNGRHGQALTQQNYLGAYG</sequence>
<organism evidence="1 2">
    <name type="scientific">Symbiodinium microadriaticum</name>
    <name type="common">Dinoflagellate</name>
    <name type="synonym">Zooxanthella microadriatica</name>
    <dbReference type="NCBI Taxonomy" id="2951"/>
    <lineage>
        <taxon>Eukaryota</taxon>
        <taxon>Sar</taxon>
        <taxon>Alveolata</taxon>
        <taxon>Dinophyceae</taxon>
        <taxon>Suessiales</taxon>
        <taxon>Symbiodiniaceae</taxon>
        <taxon>Symbiodinium</taxon>
    </lineage>
</organism>
<evidence type="ECO:0000313" key="1">
    <source>
        <dbReference type="EMBL" id="OLP87353.1"/>
    </source>
</evidence>
<reference evidence="1 2" key="1">
    <citation type="submission" date="2016-02" db="EMBL/GenBank/DDBJ databases">
        <title>Genome analysis of coral dinoflagellate symbionts highlights evolutionary adaptations to a symbiotic lifestyle.</title>
        <authorList>
            <person name="Aranda M."/>
            <person name="Li Y."/>
            <person name="Liew Y.J."/>
            <person name="Baumgarten S."/>
            <person name="Simakov O."/>
            <person name="Wilson M."/>
            <person name="Piel J."/>
            <person name="Ashoor H."/>
            <person name="Bougouffa S."/>
            <person name="Bajic V.B."/>
            <person name="Ryu T."/>
            <person name="Ravasi T."/>
            <person name="Bayer T."/>
            <person name="Micklem G."/>
            <person name="Kim H."/>
            <person name="Bhak J."/>
            <person name="Lajeunesse T.C."/>
            <person name="Voolstra C.R."/>
        </authorList>
    </citation>
    <scope>NUCLEOTIDE SEQUENCE [LARGE SCALE GENOMIC DNA]</scope>
    <source>
        <strain evidence="1 2">CCMP2467</strain>
    </source>
</reference>
<gene>
    <name evidence="1" type="ORF">AK812_SmicGene31433</name>
</gene>
<dbReference type="EMBL" id="LSRX01000864">
    <property type="protein sequence ID" value="OLP87353.1"/>
    <property type="molecule type" value="Genomic_DNA"/>
</dbReference>
<dbReference type="AlphaFoldDB" id="A0A1Q9CWP1"/>
<proteinExistence type="predicted"/>
<evidence type="ECO:0000313" key="2">
    <source>
        <dbReference type="Proteomes" id="UP000186817"/>
    </source>
</evidence>
<keyword evidence="2" id="KW-1185">Reference proteome</keyword>
<protein>
    <submittedName>
        <fullName evidence="1">Uncharacterized protein</fullName>
    </submittedName>
</protein>
<name>A0A1Q9CWP1_SYMMI</name>
<accession>A0A1Q9CWP1</accession>
<comment type="caution">
    <text evidence="1">The sequence shown here is derived from an EMBL/GenBank/DDBJ whole genome shotgun (WGS) entry which is preliminary data.</text>
</comment>